<dbReference type="Pfam" id="PF07929">
    <property type="entry name" value="PRiA4_ORF3"/>
    <property type="match status" value="1"/>
</dbReference>
<feature type="domain" description="Plasmid pRiA4b Orf3-like" evidence="2">
    <location>
        <begin position="16"/>
        <end position="188"/>
    </location>
</feature>
<feature type="compositionally biased region" description="Basic residues" evidence="1">
    <location>
        <begin position="207"/>
        <end position="218"/>
    </location>
</feature>
<evidence type="ECO:0000313" key="4">
    <source>
        <dbReference type="Proteomes" id="UP000298602"/>
    </source>
</evidence>
<dbReference type="PANTHER" id="PTHR41878">
    <property type="entry name" value="LEXA REPRESSOR-RELATED"/>
    <property type="match status" value="1"/>
</dbReference>
<keyword evidence="4" id="KW-1185">Reference proteome</keyword>
<evidence type="ECO:0000313" key="3">
    <source>
        <dbReference type="EMBL" id="QCQ20983.1"/>
    </source>
</evidence>
<accession>A0A4P8L0E2</accession>
<dbReference type="OrthoDB" id="9816539at2"/>
<gene>
    <name evidence="3" type="ORF">FDQ92_01470</name>
</gene>
<dbReference type="Gene3D" id="3.10.290.30">
    <property type="entry name" value="MM3350-like"/>
    <property type="match status" value="1"/>
</dbReference>
<dbReference type="PANTHER" id="PTHR41878:SF1">
    <property type="entry name" value="TNPR PROTEIN"/>
    <property type="match status" value="1"/>
</dbReference>
<dbReference type="EMBL" id="CP040098">
    <property type="protein sequence ID" value="QCQ20983.1"/>
    <property type="molecule type" value="Genomic_DNA"/>
</dbReference>
<dbReference type="InterPro" id="IPR012912">
    <property type="entry name" value="Plasmid_pRiA4b_Orf3-like"/>
</dbReference>
<reference evidence="3 4" key="1">
    <citation type="submission" date="2019-05" db="EMBL/GenBank/DDBJ databases">
        <title>The Complete Genome Sequence of the n-alkane-degrading Desulfoglaeba alkanexedens ALDC reveals multiple alkylsuccinate synthase gene clusters.</title>
        <authorList>
            <person name="Callaghan A.V."/>
            <person name="Davidova I.A."/>
            <person name="Duncan K.E."/>
            <person name="Morris B."/>
            <person name="McInerney M.J."/>
        </authorList>
    </citation>
    <scope>NUCLEOTIDE SEQUENCE [LARGE SCALE GENOMIC DNA]</scope>
    <source>
        <strain evidence="3 4">ALDC</strain>
    </source>
</reference>
<reference evidence="3 4" key="2">
    <citation type="submission" date="2019-05" db="EMBL/GenBank/DDBJ databases">
        <authorList>
            <person name="Suflita J.M."/>
            <person name="Marks C.R."/>
        </authorList>
    </citation>
    <scope>NUCLEOTIDE SEQUENCE [LARGE SCALE GENOMIC DNA]</scope>
    <source>
        <strain evidence="3 4">ALDC</strain>
    </source>
</reference>
<name>A0A4P8L0E2_9BACT</name>
<dbReference type="SUPFAM" id="SSF159941">
    <property type="entry name" value="MM3350-like"/>
    <property type="match status" value="1"/>
</dbReference>
<dbReference type="InterPro" id="IPR024047">
    <property type="entry name" value="MM3350-like_sf"/>
</dbReference>
<dbReference type="RefSeq" id="WP_137422953.1">
    <property type="nucleotide sequence ID" value="NZ_CP040098.1"/>
</dbReference>
<proteinExistence type="predicted"/>
<protein>
    <submittedName>
        <fullName evidence="3">Plasmid pRiA4b ORF-3 family protein</fullName>
    </submittedName>
</protein>
<dbReference type="KEGG" id="dax:FDQ92_01470"/>
<sequence>MSHAANSTKSSPDPLIYQVKVTLQDIRPPIWRRLLLRSDTPLDEFHSIIQIAMGWEFSHLHEFLRGNRNDLERYGATDLDWDFKDVKDETRFKLRDLLREEKDKALYIYDFGDDWVHVLLLEKILPWDPKAELPRCIKGKRACPPEDVGGPYGYGDFLEVLADPEHPNHLEMVEWVAGPFDPEAFDMEAVNTALRTAFSPKPGKPTKPGRQKKSGRES</sequence>
<evidence type="ECO:0000259" key="2">
    <source>
        <dbReference type="Pfam" id="PF07929"/>
    </source>
</evidence>
<evidence type="ECO:0000256" key="1">
    <source>
        <dbReference type="SAM" id="MobiDB-lite"/>
    </source>
</evidence>
<feature type="region of interest" description="Disordered" evidence="1">
    <location>
        <begin position="195"/>
        <end position="218"/>
    </location>
</feature>
<dbReference type="Proteomes" id="UP000298602">
    <property type="component" value="Chromosome"/>
</dbReference>
<organism evidence="3 4">
    <name type="scientific">Desulfoglaeba alkanexedens ALDC</name>
    <dbReference type="NCBI Taxonomy" id="980445"/>
    <lineage>
        <taxon>Bacteria</taxon>
        <taxon>Pseudomonadati</taxon>
        <taxon>Thermodesulfobacteriota</taxon>
        <taxon>Syntrophobacteria</taxon>
        <taxon>Syntrophobacterales</taxon>
        <taxon>Syntrophobacteraceae</taxon>
        <taxon>Desulfoglaeba</taxon>
    </lineage>
</organism>
<dbReference type="AlphaFoldDB" id="A0A4P8L0E2"/>